<dbReference type="Pfam" id="PF00194">
    <property type="entry name" value="Carb_anhydrase"/>
    <property type="match status" value="1"/>
</dbReference>
<dbReference type="Gene3D" id="3.10.200.10">
    <property type="entry name" value="Alpha carbonic anhydrase"/>
    <property type="match status" value="1"/>
</dbReference>
<dbReference type="Proteomes" id="UP001412067">
    <property type="component" value="Unassembled WGS sequence"/>
</dbReference>
<evidence type="ECO:0000256" key="5">
    <source>
        <dbReference type="ARBA" id="ARBA00023239"/>
    </source>
</evidence>
<accession>A0ABR2LKY5</accession>
<dbReference type="PROSITE" id="PS51144">
    <property type="entry name" value="ALPHA_CA_2"/>
    <property type="match status" value="1"/>
</dbReference>
<feature type="domain" description="Alpha-carbonic anhydrase" evidence="7">
    <location>
        <begin position="34"/>
        <end position="250"/>
    </location>
</feature>
<gene>
    <name evidence="8" type="primary">NEC3</name>
    <name evidence="8" type="ORF">KSP40_PGU000875</name>
</gene>
<feature type="chain" id="PRO_5044982871" description="Carbonic anhydrase" evidence="6">
    <location>
        <begin position="28"/>
        <end position="250"/>
    </location>
</feature>
<dbReference type="InterPro" id="IPR018338">
    <property type="entry name" value="Carbonic_anhydrase_a-class_CS"/>
</dbReference>
<evidence type="ECO:0000256" key="1">
    <source>
        <dbReference type="ARBA" id="ARBA00001947"/>
    </source>
</evidence>
<dbReference type="SUPFAM" id="SSF51069">
    <property type="entry name" value="Carbonic anhydrase"/>
    <property type="match status" value="1"/>
</dbReference>
<organism evidence="8 9">
    <name type="scientific">Platanthera guangdongensis</name>
    <dbReference type="NCBI Taxonomy" id="2320717"/>
    <lineage>
        <taxon>Eukaryota</taxon>
        <taxon>Viridiplantae</taxon>
        <taxon>Streptophyta</taxon>
        <taxon>Embryophyta</taxon>
        <taxon>Tracheophyta</taxon>
        <taxon>Spermatophyta</taxon>
        <taxon>Magnoliopsida</taxon>
        <taxon>Liliopsida</taxon>
        <taxon>Asparagales</taxon>
        <taxon>Orchidaceae</taxon>
        <taxon>Orchidoideae</taxon>
        <taxon>Orchideae</taxon>
        <taxon>Orchidinae</taxon>
        <taxon>Platanthera</taxon>
    </lineage>
</organism>
<feature type="signal peptide" evidence="6">
    <location>
        <begin position="1"/>
        <end position="27"/>
    </location>
</feature>
<keyword evidence="6" id="KW-0732">Signal</keyword>
<dbReference type="InterPro" id="IPR001148">
    <property type="entry name" value="CA_dom"/>
</dbReference>
<dbReference type="InterPro" id="IPR023561">
    <property type="entry name" value="Carbonic_anhydrase_a-class"/>
</dbReference>
<reference evidence="8 9" key="1">
    <citation type="journal article" date="2022" name="Nat. Plants">
        <title>Genomes of leafy and leafless Platanthera orchids illuminate the evolution of mycoheterotrophy.</title>
        <authorList>
            <person name="Li M.H."/>
            <person name="Liu K.W."/>
            <person name="Li Z."/>
            <person name="Lu H.C."/>
            <person name="Ye Q.L."/>
            <person name="Zhang D."/>
            <person name="Wang J.Y."/>
            <person name="Li Y.F."/>
            <person name="Zhong Z.M."/>
            <person name="Liu X."/>
            <person name="Yu X."/>
            <person name="Liu D.K."/>
            <person name="Tu X.D."/>
            <person name="Liu B."/>
            <person name="Hao Y."/>
            <person name="Liao X.Y."/>
            <person name="Jiang Y.T."/>
            <person name="Sun W.H."/>
            <person name="Chen J."/>
            <person name="Chen Y.Q."/>
            <person name="Ai Y."/>
            <person name="Zhai J.W."/>
            <person name="Wu S.S."/>
            <person name="Zhou Z."/>
            <person name="Hsiao Y.Y."/>
            <person name="Wu W.L."/>
            <person name="Chen Y.Y."/>
            <person name="Lin Y.F."/>
            <person name="Hsu J.L."/>
            <person name="Li C.Y."/>
            <person name="Wang Z.W."/>
            <person name="Zhao X."/>
            <person name="Zhong W.Y."/>
            <person name="Ma X.K."/>
            <person name="Ma L."/>
            <person name="Huang J."/>
            <person name="Chen G.Z."/>
            <person name="Huang M.Z."/>
            <person name="Huang L."/>
            <person name="Peng D.H."/>
            <person name="Luo Y.B."/>
            <person name="Zou S.Q."/>
            <person name="Chen S.P."/>
            <person name="Lan S."/>
            <person name="Tsai W.C."/>
            <person name="Van de Peer Y."/>
            <person name="Liu Z.J."/>
        </authorList>
    </citation>
    <scope>NUCLEOTIDE SEQUENCE [LARGE SCALE GENOMIC DNA]</scope>
    <source>
        <strain evidence="8">Lor288</strain>
    </source>
</reference>
<dbReference type="PROSITE" id="PS00162">
    <property type="entry name" value="ALPHA_CA_1"/>
    <property type="match status" value="1"/>
</dbReference>
<comment type="cofactor">
    <cofactor evidence="1 6">
        <name>Zn(2+)</name>
        <dbReference type="ChEBI" id="CHEBI:29105"/>
    </cofactor>
</comment>
<dbReference type="EMBL" id="JBBWWR010000018">
    <property type="protein sequence ID" value="KAK8943515.1"/>
    <property type="molecule type" value="Genomic_DNA"/>
</dbReference>
<evidence type="ECO:0000313" key="9">
    <source>
        <dbReference type="Proteomes" id="UP001412067"/>
    </source>
</evidence>
<sequence>MVVPSLKLAVLFLLLLLCILLPPPSSGQEVEDEKEFSYKVGSENGPEKWGQIHDEWAACGAGKLQSPIDLQHERVEVLDGLGPLRRTYRPAPAILKNRGHDIMLKWEEVAGGVWINGTEYWIKQLHWHVPSEHTIDGRRFSLELHMVHESADKKIAVVGILYKLGRPDGFLAQMSSYIKKLTDLEDAEEKVGVVHPRKLQWGSRKYYRYIGSLTTPPCTEGVIWTIIKKVLFNYTINYHPILTLALPNLY</sequence>
<evidence type="ECO:0000256" key="3">
    <source>
        <dbReference type="ARBA" id="ARBA00022723"/>
    </source>
</evidence>
<dbReference type="InterPro" id="IPR036398">
    <property type="entry name" value="CA_dom_sf"/>
</dbReference>
<dbReference type="CDD" id="cd03124">
    <property type="entry name" value="alpha_CA_prokaryotic_like"/>
    <property type="match status" value="1"/>
</dbReference>
<keyword evidence="4 6" id="KW-0862">Zinc</keyword>
<keyword evidence="5 6" id="KW-0456">Lyase</keyword>
<evidence type="ECO:0000256" key="4">
    <source>
        <dbReference type="ARBA" id="ARBA00022833"/>
    </source>
</evidence>
<evidence type="ECO:0000259" key="7">
    <source>
        <dbReference type="PROSITE" id="PS51144"/>
    </source>
</evidence>
<evidence type="ECO:0000313" key="8">
    <source>
        <dbReference type="EMBL" id="KAK8943515.1"/>
    </source>
</evidence>
<dbReference type="PANTHER" id="PTHR18952:SF253">
    <property type="entry name" value="OS08G0470200 PROTEIN"/>
    <property type="match status" value="1"/>
</dbReference>
<dbReference type="InterPro" id="IPR041891">
    <property type="entry name" value="Alpha_CA_prokaryot-like"/>
</dbReference>
<dbReference type="PANTHER" id="PTHR18952">
    <property type="entry name" value="CARBONIC ANHYDRASE"/>
    <property type="match status" value="1"/>
</dbReference>
<keyword evidence="9" id="KW-1185">Reference proteome</keyword>
<keyword evidence="3 6" id="KW-0479">Metal-binding</keyword>
<proteinExistence type="inferred from homology"/>
<evidence type="ECO:0000256" key="2">
    <source>
        <dbReference type="ARBA" id="ARBA00012925"/>
    </source>
</evidence>
<comment type="caution">
    <text evidence="8">The sequence shown here is derived from an EMBL/GenBank/DDBJ whole genome shotgun (WGS) entry which is preliminary data.</text>
</comment>
<comment type="similarity">
    <text evidence="6">Belongs to the alpha-carbonic anhydrase family.</text>
</comment>
<name>A0ABR2LKY5_9ASPA</name>
<protein>
    <recommendedName>
        <fullName evidence="2 6">Carbonic anhydrase</fullName>
        <ecNumber evidence="2 6">4.2.1.1</ecNumber>
    </recommendedName>
</protein>
<comment type="catalytic activity">
    <reaction evidence="6">
        <text>hydrogencarbonate + H(+) = CO2 + H2O</text>
        <dbReference type="Rhea" id="RHEA:10748"/>
        <dbReference type="ChEBI" id="CHEBI:15377"/>
        <dbReference type="ChEBI" id="CHEBI:15378"/>
        <dbReference type="ChEBI" id="CHEBI:16526"/>
        <dbReference type="ChEBI" id="CHEBI:17544"/>
        <dbReference type="EC" id="4.2.1.1"/>
    </reaction>
</comment>
<dbReference type="SMART" id="SM01057">
    <property type="entry name" value="Carb_anhydrase"/>
    <property type="match status" value="1"/>
</dbReference>
<comment type="function">
    <text evidence="6">Reversible hydration of carbon dioxide.</text>
</comment>
<dbReference type="EC" id="4.2.1.1" evidence="2 6"/>
<evidence type="ECO:0000256" key="6">
    <source>
        <dbReference type="RuleBase" id="RU367011"/>
    </source>
</evidence>